<dbReference type="Proteomes" id="UP000036513">
    <property type="component" value="Unassembled WGS sequence"/>
</dbReference>
<dbReference type="Pfam" id="PF00881">
    <property type="entry name" value="Nitroreductase"/>
    <property type="match status" value="1"/>
</dbReference>
<accession>A0A0J6W6T1</accession>
<name>A0A0J6W6T1_9MYCO</name>
<dbReference type="PATRIC" id="fig|37916.4.peg.2051"/>
<dbReference type="Gene3D" id="3.40.109.10">
    <property type="entry name" value="NADH Oxidase"/>
    <property type="match status" value="2"/>
</dbReference>
<dbReference type="SUPFAM" id="SSF55469">
    <property type="entry name" value="FMN-dependent nitroreductase-like"/>
    <property type="match status" value="1"/>
</dbReference>
<organism evidence="2 3">
    <name type="scientific">Mycolicibacterium chlorophenolicum</name>
    <dbReference type="NCBI Taxonomy" id="37916"/>
    <lineage>
        <taxon>Bacteria</taxon>
        <taxon>Bacillati</taxon>
        <taxon>Actinomycetota</taxon>
        <taxon>Actinomycetes</taxon>
        <taxon>Mycobacteriales</taxon>
        <taxon>Mycobacteriaceae</taxon>
        <taxon>Mycolicibacterium</taxon>
    </lineage>
</organism>
<gene>
    <name evidence="2" type="ORF">MCHLDSM_02132</name>
</gene>
<dbReference type="InterPro" id="IPR000415">
    <property type="entry name" value="Nitroreductase-like"/>
</dbReference>
<dbReference type="NCBIfam" id="NF047509">
    <property type="entry name" value="Rv3131_FMN_oxido"/>
    <property type="match status" value="1"/>
</dbReference>
<dbReference type="PANTHER" id="PTHR23026">
    <property type="entry name" value="NADPH NITROREDUCTASE"/>
    <property type="match status" value="1"/>
</dbReference>
<dbReference type="InterPro" id="IPR029479">
    <property type="entry name" value="Nitroreductase"/>
</dbReference>
<evidence type="ECO:0000313" key="3">
    <source>
        <dbReference type="Proteomes" id="UP000036513"/>
    </source>
</evidence>
<reference evidence="2 3" key="1">
    <citation type="journal article" date="2015" name="Genome Biol. Evol.">
        <title>Characterization of Three Mycobacterium spp. with Potential Use in Bioremediation by Genome Sequencing and Comparative Genomics.</title>
        <authorList>
            <person name="Das S."/>
            <person name="Pettersson B.M."/>
            <person name="Behra P.R."/>
            <person name="Ramesh M."/>
            <person name="Dasgupta S."/>
            <person name="Bhattacharya A."/>
            <person name="Kirsebom L.A."/>
        </authorList>
    </citation>
    <scope>NUCLEOTIDE SEQUENCE [LARGE SCALE GENOMIC DNA]</scope>
    <source>
        <strain evidence="2 3">DSM 43826</strain>
    </source>
</reference>
<dbReference type="InterPro" id="IPR050627">
    <property type="entry name" value="Nitroreductase/BluB"/>
</dbReference>
<evidence type="ECO:0000259" key="1">
    <source>
        <dbReference type="Pfam" id="PF00881"/>
    </source>
</evidence>
<comment type="caution">
    <text evidence="2">The sequence shown here is derived from an EMBL/GenBank/DDBJ whole genome shotgun (WGS) entry which is preliminary data.</text>
</comment>
<sequence>MTLERVTVMTELPDTETLRSALSLATRAPSVHNSQPWRWRVGEETLHLYADPSLQLPHTDPDGRDLMLSCGAALNHCVVALAALGWQAKVTRFPNPADPDHLAALTLYSYPAAELDVALAAAIPRRRTDRRHYSSWPVPRGDVVLMGARAARAGIVLRRIADLDGLAGLAGEAARVHESDEEYLAELARWSGRYAATSGVPARSLPGPDGVARVPARHFAVGVLTQPLHTDPADEHAVILALGTRDDDAMAWLRAGEATSLVLLTATALGLASCPITEPLEVARTREALREDVFGTDAHPQMLLRVGWAPINADPLPSTPRRDLSDVVAYLDDSPLE</sequence>
<dbReference type="PANTHER" id="PTHR23026:SF123">
    <property type="entry name" value="NAD(P)H NITROREDUCTASE RV3131-RELATED"/>
    <property type="match status" value="1"/>
</dbReference>
<dbReference type="SMR" id="A0A0J6W6T1"/>
<feature type="domain" description="Nitroreductase" evidence="1">
    <location>
        <begin position="237"/>
        <end position="308"/>
    </location>
</feature>
<protein>
    <submittedName>
        <fullName evidence="2">Putative NAD(P)H nitroreductase</fullName>
    </submittedName>
</protein>
<proteinExistence type="predicted"/>
<dbReference type="AlphaFoldDB" id="A0A0J6W6T1"/>
<dbReference type="STRING" id="37916.MCHLDSM_02132"/>
<evidence type="ECO:0000313" key="2">
    <source>
        <dbReference type="EMBL" id="KMO78219.1"/>
    </source>
</evidence>
<dbReference type="GO" id="GO:0016491">
    <property type="term" value="F:oxidoreductase activity"/>
    <property type="evidence" value="ECO:0007669"/>
    <property type="project" value="InterPro"/>
</dbReference>
<keyword evidence="3" id="KW-1185">Reference proteome</keyword>
<dbReference type="EMBL" id="JYNL01000020">
    <property type="protein sequence ID" value="KMO78219.1"/>
    <property type="molecule type" value="Genomic_DNA"/>
</dbReference>